<feature type="transmembrane region" description="Helical" evidence="2">
    <location>
        <begin position="29"/>
        <end position="48"/>
    </location>
</feature>
<name>A0AAU2VTY3_9ACTN</name>
<dbReference type="AlphaFoldDB" id="A0AAU2VTY3"/>
<dbReference type="CDD" id="cd01127">
    <property type="entry name" value="TrwB_TraG_TraD_VirD4"/>
    <property type="match status" value="1"/>
</dbReference>
<feature type="compositionally biased region" description="Gly residues" evidence="1">
    <location>
        <begin position="12"/>
        <end position="21"/>
    </location>
</feature>
<proteinExistence type="predicted"/>
<evidence type="ECO:0000256" key="1">
    <source>
        <dbReference type="SAM" id="MobiDB-lite"/>
    </source>
</evidence>
<feature type="compositionally biased region" description="Low complexity" evidence="1">
    <location>
        <begin position="186"/>
        <end position="206"/>
    </location>
</feature>
<dbReference type="SUPFAM" id="SSF52540">
    <property type="entry name" value="P-loop containing nucleoside triphosphate hydrolases"/>
    <property type="match status" value="1"/>
</dbReference>
<gene>
    <name evidence="3" type="ORF">OG398_17625</name>
</gene>
<dbReference type="EMBL" id="CP108313">
    <property type="protein sequence ID" value="WTW69967.1"/>
    <property type="molecule type" value="Genomic_DNA"/>
</dbReference>
<keyword evidence="2" id="KW-1133">Transmembrane helix</keyword>
<protein>
    <submittedName>
        <fullName evidence="3">Type IV secretory system conjugative DNA transfer family protein</fullName>
    </submittedName>
</protein>
<dbReference type="InterPro" id="IPR027417">
    <property type="entry name" value="P-loop_NTPase"/>
</dbReference>
<feature type="region of interest" description="Disordered" evidence="1">
    <location>
        <begin position="158"/>
        <end position="206"/>
    </location>
</feature>
<feature type="compositionally biased region" description="Pro residues" evidence="1">
    <location>
        <begin position="171"/>
        <end position="185"/>
    </location>
</feature>
<feature type="region of interest" description="Disordered" evidence="1">
    <location>
        <begin position="1"/>
        <end position="21"/>
    </location>
</feature>
<feature type="transmembrane region" description="Helical" evidence="2">
    <location>
        <begin position="100"/>
        <end position="124"/>
    </location>
</feature>
<keyword evidence="2" id="KW-0812">Transmembrane</keyword>
<keyword evidence="2" id="KW-0472">Membrane</keyword>
<accession>A0AAU2VTY3</accession>
<evidence type="ECO:0000256" key="2">
    <source>
        <dbReference type="SAM" id="Phobius"/>
    </source>
</evidence>
<organism evidence="3">
    <name type="scientific">Streptomyces sp. NBC_00008</name>
    <dbReference type="NCBI Taxonomy" id="2903610"/>
    <lineage>
        <taxon>Bacteria</taxon>
        <taxon>Bacillati</taxon>
        <taxon>Actinomycetota</taxon>
        <taxon>Actinomycetes</taxon>
        <taxon>Kitasatosporales</taxon>
        <taxon>Streptomycetaceae</taxon>
        <taxon>Streptomyces</taxon>
    </lineage>
</organism>
<evidence type="ECO:0000313" key="3">
    <source>
        <dbReference type="EMBL" id="WTW69967.1"/>
    </source>
</evidence>
<feature type="compositionally biased region" description="Basic and acidic residues" evidence="1">
    <location>
        <begin position="158"/>
        <end position="167"/>
    </location>
</feature>
<reference evidence="3" key="1">
    <citation type="submission" date="2022-10" db="EMBL/GenBank/DDBJ databases">
        <title>The complete genomes of actinobacterial strains from the NBC collection.</title>
        <authorList>
            <person name="Joergensen T.S."/>
            <person name="Alvarez Arevalo M."/>
            <person name="Sterndorff E.B."/>
            <person name="Faurdal D."/>
            <person name="Vuksanovic O."/>
            <person name="Mourched A.-S."/>
            <person name="Charusanti P."/>
            <person name="Shaw S."/>
            <person name="Blin K."/>
            <person name="Weber T."/>
        </authorList>
    </citation>
    <scope>NUCLEOTIDE SEQUENCE</scope>
    <source>
        <strain evidence="3">NBC_00008</strain>
    </source>
</reference>
<sequence length="535" mass="56239">MAGRGEARSGGNRDGSGGNASGSGGIPDGLLIALLAFLLGLTLLAWTATGLSGLLAHGAWPHGVTLAETPLAMRRLVEAPHDLSAAWPTTPAGALSGYGLFWGLFIGELMVLVVLTIFVMGVVARWRDVRSRQRAQRLDRLEQLEEHRPERAAQQLADLEKGQEHGHQSPTPAPAPTPTPGPGPGPTERLPATQQQQATPTPATTPAGTAELLATAAPLTVPSPRAPLVVYGPAATRRPTVVQAISEADGPVLVVTSDPSVWAETKDARAKLGPVLIYDPGHLCDTPARLHWAPTAGCEQPERAAARAAALLAPVRPQARIDAATADTAETLLQCWLHAAAIDGRPFRQVHRWALGGAAHEPVRLLRTHPKAASGLAGLLESALTAHPERREMAQELTVRAFGALSSVHVRDTCTPNRADALALESFADEGGTLYVVGEPIENPRSGPGAMPLLTALASDVVEHGRRMAARSSDGRLDPPMTLVLDDVAAVAPLPRLPELLATGNNLGLPTVALLRSPEQGRARWTQQLQTPSTP</sequence>